<feature type="transmembrane region" description="Helical" evidence="7">
    <location>
        <begin position="214"/>
        <end position="233"/>
    </location>
</feature>
<evidence type="ECO:0000256" key="6">
    <source>
        <dbReference type="SAM" id="MobiDB-lite"/>
    </source>
</evidence>
<evidence type="ECO:0000313" key="8">
    <source>
        <dbReference type="EMBL" id="SMF20277.1"/>
    </source>
</evidence>
<evidence type="ECO:0008006" key="10">
    <source>
        <dbReference type="Google" id="ProtNLM"/>
    </source>
</evidence>
<feature type="transmembrane region" description="Helical" evidence="7">
    <location>
        <begin position="253"/>
        <end position="273"/>
    </location>
</feature>
<dbReference type="PANTHER" id="PTHR23501">
    <property type="entry name" value="MAJOR FACILITATOR SUPERFAMILY"/>
    <property type="match status" value="1"/>
</dbReference>
<proteinExistence type="predicted"/>
<keyword evidence="9" id="KW-1185">Reference proteome</keyword>
<gene>
    <name evidence="8" type="ORF">SAMN02982989_5752</name>
</gene>
<feature type="transmembrane region" description="Helical" evidence="7">
    <location>
        <begin position="535"/>
        <end position="556"/>
    </location>
</feature>
<keyword evidence="2" id="KW-0813">Transport</keyword>
<dbReference type="PANTHER" id="PTHR23501:SF191">
    <property type="entry name" value="VACUOLAR BASIC AMINO ACID TRANSPORTER 4"/>
    <property type="match status" value="1"/>
</dbReference>
<protein>
    <recommendedName>
        <fullName evidence="10">MFS transporter</fullName>
    </recommendedName>
</protein>
<dbReference type="GO" id="GO:0012505">
    <property type="term" value="C:endomembrane system"/>
    <property type="evidence" value="ECO:0007669"/>
    <property type="project" value="UniProtKB-SubCell"/>
</dbReference>
<feature type="compositionally biased region" description="Basic and acidic residues" evidence="6">
    <location>
        <begin position="1"/>
        <end position="24"/>
    </location>
</feature>
<dbReference type="Proteomes" id="UP000192903">
    <property type="component" value="Unassembled WGS sequence"/>
</dbReference>
<accession>A0A1X7DRY9</accession>
<keyword evidence="4 7" id="KW-1133">Transmembrane helix</keyword>
<reference evidence="9" key="1">
    <citation type="submission" date="2017-04" db="EMBL/GenBank/DDBJ databases">
        <authorList>
            <person name="Varghese N."/>
            <person name="Submissions S."/>
        </authorList>
    </citation>
    <scope>NUCLEOTIDE SEQUENCE [LARGE SCALE GENOMIC DNA]</scope>
    <source>
        <strain evidence="9">B4P</strain>
    </source>
</reference>
<dbReference type="OrthoDB" id="5314453at2"/>
<evidence type="ECO:0000256" key="4">
    <source>
        <dbReference type="ARBA" id="ARBA00022989"/>
    </source>
</evidence>
<feature type="transmembrane region" description="Helical" evidence="7">
    <location>
        <begin position="54"/>
        <end position="77"/>
    </location>
</feature>
<feature type="region of interest" description="Disordered" evidence="6">
    <location>
        <begin position="1"/>
        <end position="42"/>
    </location>
</feature>
<dbReference type="Gene3D" id="1.20.1250.20">
    <property type="entry name" value="MFS general substrate transporter like domains"/>
    <property type="match status" value="1"/>
</dbReference>
<dbReference type="GO" id="GO:0022857">
    <property type="term" value="F:transmembrane transporter activity"/>
    <property type="evidence" value="ECO:0007669"/>
    <property type="project" value="TreeGrafter"/>
</dbReference>
<comment type="subcellular location">
    <subcellularLocation>
        <location evidence="1">Endomembrane system</location>
        <topology evidence="1">Multi-pass membrane protein</topology>
    </subcellularLocation>
</comment>
<dbReference type="EMBL" id="FXAF01000003">
    <property type="protein sequence ID" value="SMF20277.1"/>
    <property type="molecule type" value="Genomic_DNA"/>
</dbReference>
<dbReference type="AlphaFoldDB" id="A0A1X7DRY9"/>
<evidence type="ECO:0000256" key="1">
    <source>
        <dbReference type="ARBA" id="ARBA00004127"/>
    </source>
</evidence>
<feature type="transmembrane region" description="Helical" evidence="7">
    <location>
        <begin position="380"/>
        <end position="402"/>
    </location>
</feature>
<keyword evidence="5 7" id="KW-0472">Membrane</keyword>
<sequence>MSPRETAARLKNEMLERPDTRENAEPASPAPSSPSAPAASAPAAPPAFVPKPPLVMLAYVLASLTAAVMQGLGTSLISLNLQQLAGPLQATQTEASWLMAAYLFPNVSLGLILFKVRTQYGIRNFCEIAIIPYVLVCLAHLWVDDLGLDILLRFFAGAAAAPISSVAFLYMLEIFPPEKKLNVGLCMALVGLALATPIAGLISPSLLDANDLSGLYLLELGLALITFGFIYVLPLSSPPRAKVISSMDILDYALLAVSMGCLAIVFTMGRLYWWFEADWLAWLLIVAIVTATLLAMIELNRKNNLVDFRWITSREIVHFAGVLLVFRILLTEQSTGAINFLRQIGMLNEQMTGLYWCILIASVASGFACAAVMKPGREAAIHLVALILLAIGSLMDSYSTALTRPEQMYVSQSIIAFGSGLFLPPAMAVGFSAAIKKGMSYILSFFAVFLFTQKVGAFIGSALFGTFVTIREQYHSAIMASRLLSTDPLVAARLQQYVGAYAKSTPDGIQRTAQGASLFARQVQTQAYVLAYNDAFFATFLIAVGAIAVLLLDVAWSNRHRLLPRPVPALEMPSTIHSSN</sequence>
<dbReference type="SUPFAM" id="SSF103473">
    <property type="entry name" value="MFS general substrate transporter"/>
    <property type="match status" value="1"/>
</dbReference>
<evidence type="ECO:0000256" key="5">
    <source>
        <dbReference type="ARBA" id="ARBA00023136"/>
    </source>
</evidence>
<name>A0A1X7DRY9_9HYPH</name>
<feature type="transmembrane region" description="Helical" evidence="7">
    <location>
        <begin position="414"/>
        <end position="435"/>
    </location>
</feature>
<evidence type="ECO:0000313" key="9">
    <source>
        <dbReference type="Proteomes" id="UP000192903"/>
    </source>
</evidence>
<feature type="transmembrane region" description="Helical" evidence="7">
    <location>
        <begin position="317"/>
        <end position="341"/>
    </location>
</feature>
<feature type="transmembrane region" description="Helical" evidence="7">
    <location>
        <begin position="150"/>
        <end position="171"/>
    </location>
</feature>
<feature type="transmembrane region" description="Helical" evidence="7">
    <location>
        <begin position="442"/>
        <end position="464"/>
    </location>
</feature>
<evidence type="ECO:0000256" key="7">
    <source>
        <dbReference type="SAM" id="Phobius"/>
    </source>
</evidence>
<organism evidence="8 9">
    <name type="scientific">Xaviernesmea oryzae</name>
    <dbReference type="NCBI Taxonomy" id="464029"/>
    <lineage>
        <taxon>Bacteria</taxon>
        <taxon>Pseudomonadati</taxon>
        <taxon>Pseudomonadota</taxon>
        <taxon>Alphaproteobacteria</taxon>
        <taxon>Hyphomicrobiales</taxon>
        <taxon>Rhizobiaceae</taxon>
        <taxon>Rhizobium/Agrobacterium group</taxon>
        <taxon>Xaviernesmea</taxon>
    </lineage>
</organism>
<feature type="transmembrane region" description="Helical" evidence="7">
    <location>
        <begin position="279"/>
        <end position="297"/>
    </location>
</feature>
<feature type="transmembrane region" description="Helical" evidence="7">
    <location>
        <begin position="353"/>
        <end position="373"/>
    </location>
</feature>
<feature type="transmembrane region" description="Helical" evidence="7">
    <location>
        <begin position="126"/>
        <end position="144"/>
    </location>
</feature>
<feature type="transmembrane region" description="Helical" evidence="7">
    <location>
        <begin position="97"/>
        <end position="114"/>
    </location>
</feature>
<feature type="transmembrane region" description="Helical" evidence="7">
    <location>
        <begin position="183"/>
        <end position="202"/>
    </location>
</feature>
<evidence type="ECO:0000256" key="2">
    <source>
        <dbReference type="ARBA" id="ARBA00022448"/>
    </source>
</evidence>
<dbReference type="STRING" id="464029.SAMN02982989_5752"/>
<dbReference type="InterPro" id="IPR036259">
    <property type="entry name" value="MFS_trans_sf"/>
</dbReference>
<evidence type="ECO:0000256" key="3">
    <source>
        <dbReference type="ARBA" id="ARBA00022692"/>
    </source>
</evidence>
<keyword evidence="3 7" id="KW-0812">Transmembrane</keyword>
<dbReference type="GO" id="GO:0005886">
    <property type="term" value="C:plasma membrane"/>
    <property type="evidence" value="ECO:0007669"/>
    <property type="project" value="TreeGrafter"/>
</dbReference>